<evidence type="ECO:0008006" key="4">
    <source>
        <dbReference type="Google" id="ProtNLM"/>
    </source>
</evidence>
<dbReference type="Proteomes" id="UP000031202">
    <property type="component" value="Unassembled WGS sequence"/>
</dbReference>
<evidence type="ECO:0000313" key="2">
    <source>
        <dbReference type="EMBL" id="KIC56088.1"/>
    </source>
</evidence>
<dbReference type="Gene3D" id="2.160.20.80">
    <property type="entry name" value="E3 ubiquitin-protein ligase SopA"/>
    <property type="match status" value="1"/>
</dbReference>
<evidence type="ECO:0000313" key="3">
    <source>
        <dbReference type="Proteomes" id="UP000031202"/>
    </source>
</evidence>
<proteinExistence type="predicted"/>
<comment type="caution">
    <text evidence="2">The sequence shown here is derived from an EMBL/GenBank/DDBJ whole genome shotgun (WGS) entry which is preliminary data.</text>
</comment>
<gene>
    <name evidence="2" type="ORF">RM52_13160</name>
</gene>
<dbReference type="AlphaFoldDB" id="A0A0B4DPA4"/>
<name>A0A0B4DPA4_9MICO</name>
<dbReference type="SUPFAM" id="SSF141571">
    <property type="entry name" value="Pentapeptide repeat-like"/>
    <property type="match status" value="1"/>
</dbReference>
<protein>
    <recommendedName>
        <fullName evidence="4">Pentapeptide repeat-containing protein</fullName>
    </recommendedName>
</protein>
<evidence type="ECO:0000256" key="1">
    <source>
        <dbReference type="SAM" id="MobiDB-lite"/>
    </source>
</evidence>
<organism evidence="2 3">
    <name type="scientific">Microbacterium hominis</name>
    <dbReference type="NCBI Taxonomy" id="162426"/>
    <lineage>
        <taxon>Bacteria</taxon>
        <taxon>Bacillati</taxon>
        <taxon>Actinomycetota</taxon>
        <taxon>Actinomycetes</taxon>
        <taxon>Micrococcales</taxon>
        <taxon>Microbacteriaceae</taxon>
        <taxon>Microbacterium</taxon>
    </lineage>
</organism>
<reference evidence="2 3" key="1">
    <citation type="submission" date="2014-12" db="EMBL/GenBank/DDBJ databases">
        <title>Genome sequencing of Microbacterium hominis TPW29.</title>
        <authorList>
            <person name="Tan P.W."/>
            <person name="Chan K.-G."/>
        </authorList>
    </citation>
    <scope>NUCLEOTIDE SEQUENCE [LARGE SCALE GENOMIC DNA]</scope>
    <source>
        <strain evidence="2 3">TPW29</strain>
    </source>
</reference>
<dbReference type="RefSeq" id="WP_039416798.1">
    <property type="nucleotide sequence ID" value="NZ_JWSZ01000020.1"/>
</dbReference>
<feature type="region of interest" description="Disordered" evidence="1">
    <location>
        <begin position="1"/>
        <end position="21"/>
    </location>
</feature>
<accession>A0A0B4DPA4</accession>
<dbReference type="EMBL" id="JWSZ01000020">
    <property type="protein sequence ID" value="KIC56088.1"/>
    <property type="molecule type" value="Genomic_DNA"/>
</dbReference>
<sequence>MAARSSGSLDPRPPRISAPDVPTDLDAVSALRSRADLLGVLVDGVGGEVDAAHCRLVESRVDAASGPAAGHVDATGATFVDVAVDQLRAMALVARDGSWRNVELTGGRIATLDGLRVRWDSVVVRGAHIDYLSLPSAELTDVLFVDCSFGSIDLPEARLARVAFEGCRADEVDTRGMRGDDVDLRGLEALAFTDVRALTGAWLQPRQAELHAPAFAHALGIRIVA</sequence>